<dbReference type="GO" id="GO:0006520">
    <property type="term" value="P:amino acid metabolic process"/>
    <property type="evidence" value="ECO:0007669"/>
    <property type="project" value="InterPro"/>
</dbReference>
<feature type="domain" description="Glutamate/phenylalanine/leucine/valine/L-tryptophan dehydrogenase C-terminal" evidence="7">
    <location>
        <begin position="144"/>
        <end position="349"/>
    </location>
</feature>
<reference evidence="8 9" key="1">
    <citation type="submission" date="2017-08" db="EMBL/GenBank/DDBJ databases">
        <title>Infants hospitalized years apart are colonized by the same room-sourced microbial strains.</title>
        <authorList>
            <person name="Brooks B."/>
            <person name="Olm M.R."/>
            <person name="Firek B.A."/>
            <person name="Baker R."/>
            <person name="Thomas B.C."/>
            <person name="Morowitz M.J."/>
            <person name="Banfield J.F."/>
        </authorList>
    </citation>
    <scope>NUCLEOTIDE SEQUENCE [LARGE SCALE GENOMIC DNA]</scope>
    <source>
        <strain evidence="8">S2_005_002_R2_33</strain>
    </source>
</reference>
<evidence type="ECO:0000259" key="7">
    <source>
        <dbReference type="SMART" id="SM00839"/>
    </source>
</evidence>
<feature type="active site" description="Proton donor/acceptor" evidence="4">
    <location>
        <position position="79"/>
    </location>
</feature>
<dbReference type="InterPro" id="IPR046346">
    <property type="entry name" value="Aminoacid_DH-like_N_sf"/>
</dbReference>
<dbReference type="AlphaFoldDB" id="A0A2W5NIB0"/>
<evidence type="ECO:0000256" key="2">
    <source>
        <dbReference type="ARBA" id="ARBA00023002"/>
    </source>
</evidence>
<dbReference type="InterPro" id="IPR006097">
    <property type="entry name" value="Glu/Leu/Phe/Val/Trp_DH_dimer"/>
</dbReference>
<gene>
    <name evidence="8" type="ORF">DI555_19870</name>
</gene>
<proteinExistence type="inferred from homology"/>
<evidence type="ECO:0000313" key="8">
    <source>
        <dbReference type="EMBL" id="PZQ51949.1"/>
    </source>
</evidence>
<dbReference type="PANTHER" id="PTHR42722:SF1">
    <property type="entry name" value="VALINE DEHYDROGENASE"/>
    <property type="match status" value="1"/>
</dbReference>
<dbReference type="SMART" id="SM00839">
    <property type="entry name" value="ELFV_dehydrog"/>
    <property type="match status" value="1"/>
</dbReference>
<dbReference type="GO" id="GO:0000166">
    <property type="term" value="F:nucleotide binding"/>
    <property type="evidence" value="ECO:0007669"/>
    <property type="project" value="UniProtKB-KW"/>
</dbReference>
<dbReference type="PANTHER" id="PTHR42722">
    <property type="entry name" value="LEUCINE DEHYDROGENASE"/>
    <property type="match status" value="1"/>
</dbReference>
<evidence type="ECO:0000256" key="3">
    <source>
        <dbReference type="ARBA" id="ARBA00023027"/>
    </source>
</evidence>
<protein>
    <submittedName>
        <fullName evidence="8">Glu/Leu/Phe/Val dehydrogenase</fullName>
    </submittedName>
</protein>
<dbReference type="PRINTS" id="PR00082">
    <property type="entry name" value="GLFDHDRGNASE"/>
</dbReference>
<dbReference type="GO" id="GO:0016639">
    <property type="term" value="F:oxidoreductase activity, acting on the CH-NH2 group of donors, NAD or NADP as acceptor"/>
    <property type="evidence" value="ECO:0007669"/>
    <property type="project" value="InterPro"/>
</dbReference>
<dbReference type="Pfam" id="PF02812">
    <property type="entry name" value="ELFV_dehydrog_N"/>
    <property type="match status" value="1"/>
</dbReference>
<dbReference type="InterPro" id="IPR036291">
    <property type="entry name" value="NAD(P)-bd_dom_sf"/>
</dbReference>
<dbReference type="EMBL" id="QFPX01000022">
    <property type="protein sequence ID" value="PZQ51949.1"/>
    <property type="molecule type" value="Genomic_DNA"/>
</dbReference>
<organism evidence="8 9">
    <name type="scientific">Novosphingobium pentaromativorans</name>
    <dbReference type="NCBI Taxonomy" id="205844"/>
    <lineage>
        <taxon>Bacteria</taxon>
        <taxon>Pseudomonadati</taxon>
        <taxon>Pseudomonadota</taxon>
        <taxon>Alphaproteobacteria</taxon>
        <taxon>Sphingomonadales</taxon>
        <taxon>Sphingomonadaceae</taxon>
        <taxon>Novosphingobium</taxon>
    </lineage>
</organism>
<comment type="caution">
    <text evidence="8">The sequence shown here is derived from an EMBL/GenBank/DDBJ whole genome shotgun (WGS) entry which is preliminary data.</text>
</comment>
<keyword evidence="2 6" id="KW-0560">Oxidoreductase</keyword>
<dbReference type="Proteomes" id="UP000249082">
    <property type="component" value="Unassembled WGS sequence"/>
</dbReference>
<dbReference type="InterPro" id="IPR006095">
    <property type="entry name" value="Glu/Leu/Phe/Val/Trp_DH"/>
</dbReference>
<evidence type="ECO:0000256" key="5">
    <source>
        <dbReference type="PIRSR" id="PIRSR000188-2"/>
    </source>
</evidence>
<dbReference type="InterPro" id="IPR006096">
    <property type="entry name" value="Glu/Leu/Phe/Val/Trp_DH_C"/>
</dbReference>
<dbReference type="SUPFAM" id="SSF53223">
    <property type="entry name" value="Aminoacid dehydrogenase-like, N-terminal domain"/>
    <property type="match status" value="1"/>
</dbReference>
<dbReference type="InterPro" id="IPR016211">
    <property type="entry name" value="Glu/Phe/Leu/Val/Trp_DH_bac/arc"/>
</dbReference>
<name>A0A2W5NIB0_9SPHN</name>
<dbReference type="PIRSF" id="PIRSF000188">
    <property type="entry name" value="Phe_leu_dh"/>
    <property type="match status" value="1"/>
</dbReference>
<feature type="binding site" evidence="5">
    <location>
        <begin position="179"/>
        <end position="184"/>
    </location>
    <ligand>
        <name>NAD(+)</name>
        <dbReference type="ChEBI" id="CHEBI:57540"/>
    </ligand>
</feature>
<comment type="similarity">
    <text evidence="1 6">Belongs to the Glu/Leu/Phe/Val dehydrogenases family.</text>
</comment>
<evidence type="ECO:0000256" key="6">
    <source>
        <dbReference type="RuleBase" id="RU004417"/>
    </source>
</evidence>
<dbReference type="Gene3D" id="3.40.50.10860">
    <property type="entry name" value="Leucine Dehydrogenase, chain A, domain 1"/>
    <property type="match status" value="1"/>
</dbReference>
<evidence type="ECO:0000256" key="4">
    <source>
        <dbReference type="PIRSR" id="PIRSR000188-1"/>
    </source>
</evidence>
<dbReference type="SUPFAM" id="SSF51735">
    <property type="entry name" value="NAD(P)-binding Rossmann-fold domains"/>
    <property type="match status" value="1"/>
</dbReference>
<accession>A0A2W5NIB0</accession>
<keyword evidence="3 5" id="KW-0520">NAD</keyword>
<evidence type="ECO:0000256" key="1">
    <source>
        <dbReference type="ARBA" id="ARBA00006382"/>
    </source>
</evidence>
<evidence type="ECO:0000313" key="9">
    <source>
        <dbReference type="Proteomes" id="UP000249082"/>
    </source>
</evidence>
<dbReference type="Gene3D" id="3.40.50.720">
    <property type="entry name" value="NAD(P)-binding Rossmann-like Domain"/>
    <property type="match status" value="1"/>
</dbReference>
<dbReference type="Pfam" id="PF00208">
    <property type="entry name" value="ELFV_dehydrog"/>
    <property type="match status" value="1"/>
</dbReference>
<sequence length="350" mass="36187">MVARASRMTPPMEYVRLYDEAAGLDGVIAIHSTARGPAAGGCRFWTYPDESAAMADAVRLAEGMSYKNAMAELPFGGGKAVLRRPAGAFDRAALFEAFGQAVERLEGRYVTAEDVGTSVADMELVARHTSHVAGRTALAGRAGGDPSPWTALGVFEAMRAAAAFQSGSTLSSMTVAVLGVGNVGAHLCDLLAEAGAQLVVADIDPARCARMAEVHGARVVAIDEIAGVAADIFAPCALGGALDVATVGALRAKLVCGAANNQLAGEEIAGLLLERGVTYVPDYVANAGGIINVAAEYLQESADEVRQRVVRIGPRVAAVLEEAARDGLAPSIVADRTAERLMQERVAEPA</sequence>
<dbReference type="CDD" id="cd01075">
    <property type="entry name" value="NAD_bind_Leu_Phe_Val_DH"/>
    <property type="match status" value="1"/>
</dbReference>
<keyword evidence="5" id="KW-0547">Nucleotide-binding</keyword>